<keyword evidence="1" id="KW-1133">Transmembrane helix</keyword>
<protein>
    <recommendedName>
        <fullName evidence="4">PrgI family protein</fullName>
    </recommendedName>
</protein>
<comment type="caution">
    <text evidence="2">The sequence shown here is derived from an EMBL/GenBank/DDBJ whole genome shotgun (WGS) entry which is preliminary data.</text>
</comment>
<proteinExistence type="predicted"/>
<dbReference type="EMBL" id="JBHSDC010000005">
    <property type="protein sequence ID" value="MFC4231433.1"/>
    <property type="molecule type" value="Genomic_DNA"/>
</dbReference>
<feature type="transmembrane region" description="Helical" evidence="1">
    <location>
        <begin position="25"/>
        <end position="47"/>
    </location>
</feature>
<keyword evidence="1" id="KW-0812">Transmembrane</keyword>
<evidence type="ECO:0000313" key="2">
    <source>
        <dbReference type="EMBL" id="MFC4231433.1"/>
    </source>
</evidence>
<sequence>MAAKIDLEKSIKNERLIYKGTFGQLLWINFSSFAGCIGTIAFFYFLLINTFYKHYPFQVASFLILLTIFVSINGYFIDKLYIVKGCNKESNIELSTKILQHYYPKIKN</sequence>
<feature type="transmembrane region" description="Helical" evidence="1">
    <location>
        <begin position="59"/>
        <end position="77"/>
    </location>
</feature>
<reference evidence="3" key="1">
    <citation type="journal article" date="2019" name="Int. J. Syst. Evol. Microbiol.">
        <title>The Global Catalogue of Microorganisms (GCM) 10K type strain sequencing project: providing services to taxonomists for standard genome sequencing and annotation.</title>
        <authorList>
            <consortium name="The Broad Institute Genomics Platform"/>
            <consortium name="The Broad Institute Genome Sequencing Center for Infectious Disease"/>
            <person name="Wu L."/>
            <person name="Ma J."/>
        </authorList>
    </citation>
    <scope>NUCLEOTIDE SEQUENCE [LARGE SCALE GENOMIC DNA]</scope>
    <source>
        <strain evidence="3">CECT 8010</strain>
    </source>
</reference>
<keyword evidence="3" id="KW-1185">Reference proteome</keyword>
<dbReference type="Proteomes" id="UP001595906">
    <property type="component" value="Unassembled WGS sequence"/>
</dbReference>
<evidence type="ECO:0000313" key="3">
    <source>
        <dbReference type="Proteomes" id="UP001595906"/>
    </source>
</evidence>
<name>A0ABV8PTJ2_9BACT</name>
<evidence type="ECO:0008006" key="4">
    <source>
        <dbReference type="Google" id="ProtNLM"/>
    </source>
</evidence>
<organism evidence="2 3">
    <name type="scientific">Parasediminibacterium paludis</name>
    <dbReference type="NCBI Taxonomy" id="908966"/>
    <lineage>
        <taxon>Bacteria</taxon>
        <taxon>Pseudomonadati</taxon>
        <taxon>Bacteroidota</taxon>
        <taxon>Chitinophagia</taxon>
        <taxon>Chitinophagales</taxon>
        <taxon>Chitinophagaceae</taxon>
        <taxon>Parasediminibacterium</taxon>
    </lineage>
</organism>
<accession>A0ABV8PTJ2</accession>
<gene>
    <name evidence="2" type="ORF">ACFOW1_06005</name>
</gene>
<evidence type="ECO:0000256" key="1">
    <source>
        <dbReference type="SAM" id="Phobius"/>
    </source>
</evidence>
<keyword evidence="1" id="KW-0472">Membrane</keyword>